<sequence>MKMGMVAGATLLTAMMLLGGCASIVSDSKPKVGLYSLPTNANYVIKDSKGSVLLKGVTPGTALLETSRGYFKSQSYTVTFQKDGYTETTVPLKSTVSGWYWGNLLIGGLIGMLIVDPLTGAMYTLPEDATGNLSAVALPQASLQPVPSVRID</sequence>
<keyword evidence="2" id="KW-0732">Signal</keyword>
<keyword evidence="1" id="KW-1133">Transmembrane helix</keyword>
<evidence type="ECO:0000256" key="2">
    <source>
        <dbReference type="SAM" id="SignalP"/>
    </source>
</evidence>
<keyword evidence="1" id="KW-0812">Transmembrane</keyword>
<dbReference type="RefSeq" id="WP_177042640.1">
    <property type="nucleotide sequence ID" value="NZ_JACAOQ010000005.1"/>
</dbReference>
<name>A0A7Y8F9C6_9PSED</name>
<evidence type="ECO:0000313" key="4">
    <source>
        <dbReference type="Proteomes" id="UP000537188"/>
    </source>
</evidence>
<evidence type="ECO:0000313" key="3">
    <source>
        <dbReference type="EMBL" id="NWE75093.1"/>
    </source>
</evidence>
<evidence type="ECO:0000256" key="1">
    <source>
        <dbReference type="SAM" id="Phobius"/>
    </source>
</evidence>
<dbReference type="AlphaFoldDB" id="A0A7Y8F9C6"/>
<gene>
    <name evidence="3" type="ORF">HX828_05965</name>
</gene>
<protein>
    <recommendedName>
        <fullName evidence="5">PEGA domain-containing protein</fullName>
    </recommendedName>
</protein>
<feature type="chain" id="PRO_5030780793" description="PEGA domain-containing protein" evidence="2">
    <location>
        <begin position="23"/>
        <end position="152"/>
    </location>
</feature>
<feature type="transmembrane region" description="Helical" evidence="1">
    <location>
        <begin position="98"/>
        <end position="115"/>
    </location>
</feature>
<evidence type="ECO:0008006" key="5">
    <source>
        <dbReference type="Google" id="ProtNLM"/>
    </source>
</evidence>
<proteinExistence type="predicted"/>
<reference evidence="3 4" key="1">
    <citation type="submission" date="2020-04" db="EMBL/GenBank/DDBJ databases">
        <title>Molecular characterization of pseudomonads from Agaricus bisporus reveal novel blotch 2 pathogens in Western Europe.</title>
        <authorList>
            <person name="Taparia T."/>
            <person name="Krijger M."/>
            <person name="Haynes E."/>
            <person name="Elpinstone J.G."/>
            <person name="Noble R."/>
            <person name="Van Der Wolf J."/>
        </authorList>
    </citation>
    <scope>NUCLEOTIDE SEQUENCE [LARGE SCALE GENOMIC DNA]</scope>
    <source>
        <strain evidence="3 4">IPO3781</strain>
    </source>
</reference>
<keyword evidence="1" id="KW-0472">Membrane</keyword>
<accession>A0A7Y8F9C6</accession>
<organism evidence="3 4">
    <name type="scientific">Pseudomonas yamanorum</name>
    <dbReference type="NCBI Taxonomy" id="515393"/>
    <lineage>
        <taxon>Bacteria</taxon>
        <taxon>Pseudomonadati</taxon>
        <taxon>Pseudomonadota</taxon>
        <taxon>Gammaproteobacteria</taxon>
        <taxon>Pseudomonadales</taxon>
        <taxon>Pseudomonadaceae</taxon>
        <taxon>Pseudomonas</taxon>
    </lineage>
</organism>
<dbReference type="Proteomes" id="UP000537188">
    <property type="component" value="Unassembled WGS sequence"/>
</dbReference>
<comment type="caution">
    <text evidence="3">The sequence shown here is derived from an EMBL/GenBank/DDBJ whole genome shotgun (WGS) entry which is preliminary data.</text>
</comment>
<feature type="signal peptide" evidence="2">
    <location>
        <begin position="1"/>
        <end position="22"/>
    </location>
</feature>
<dbReference type="PROSITE" id="PS51257">
    <property type="entry name" value="PROKAR_LIPOPROTEIN"/>
    <property type="match status" value="1"/>
</dbReference>
<dbReference type="EMBL" id="JACARF010000005">
    <property type="protein sequence ID" value="NWE75093.1"/>
    <property type="molecule type" value="Genomic_DNA"/>
</dbReference>